<evidence type="ECO:0000256" key="4">
    <source>
        <dbReference type="PIRSR" id="PIRSR610905-2"/>
    </source>
</evidence>
<comment type="caution">
    <text evidence="5">The sequence shown here is derived from an EMBL/GenBank/DDBJ whole genome shotgun (WGS) entry which is preliminary data.</text>
</comment>
<feature type="binding site" evidence="4">
    <location>
        <position position="174"/>
    </location>
    <ligand>
        <name>substrate</name>
    </ligand>
</feature>
<dbReference type="Gene3D" id="1.50.10.10">
    <property type="match status" value="1"/>
</dbReference>
<keyword evidence="1 5" id="KW-0378">Hydrolase</keyword>
<evidence type="ECO:0000256" key="2">
    <source>
        <dbReference type="ARBA" id="ARBA00038358"/>
    </source>
</evidence>
<dbReference type="InterPro" id="IPR012341">
    <property type="entry name" value="6hp_glycosidase-like_sf"/>
</dbReference>
<dbReference type="Proteomes" id="UP000655830">
    <property type="component" value="Unassembled WGS sequence"/>
</dbReference>
<feature type="binding site" evidence="4">
    <location>
        <position position="176"/>
    </location>
    <ligand>
        <name>substrate</name>
    </ligand>
</feature>
<dbReference type="AlphaFoldDB" id="A0A926EIE4"/>
<reference evidence="5" key="1">
    <citation type="submission" date="2020-08" db="EMBL/GenBank/DDBJ databases">
        <title>Genome public.</title>
        <authorList>
            <person name="Liu C."/>
            <person name="Sun Q."/>
        </authorList>
    </citation>
    <scope>NUCLEOTIDE SEQUENCE</scope>
    <source>
        <strain evidence="5">NSJ-12</strain>
    </source>
</reference>
<keyword evidence="6" id="KW-1185">Reference proteome</keyword>
<feature type="binding site" evidence="4">
    <location>
        <position position="192"/>
    </location>
    <ligand>
        <name>substrate</name>
    </ligand>
</feature>
<comment type="similarity">
    <text evidence="2">Belongs to the glycosyl hydrolase 88 family.</text>
</comment>
<evidence type="ECO:0000313" key="6">
    <source>
        <dbReference type="Proteomes" id="UP000655830"/>
    </source>
</evidence>
<feature type="binding site" evidence="4">
    <location>
        <position position="116"/>
    </location>
    <ligand>
        <name>substrate</name>
    </ligand>
</feature>
<dbReference type="GO" id="GO:0052757">
    <property type="term" value="F:chondroitin hydrolase activity"/>
    <property type="evidence" value="ECO:0007669"/>
    <property type="project" value="TreeGrafter"/>
</dbReference>
<protein>
    <submittedName>
        <fullName evidence="5">Glycoside hydrolase family 88 protein</fullName>
    </submittedName>
</protein>
<proteinExistence type="inferred from homology"/>
<feature type="binding site" evidence="4">
    <location>
        <position position="307"/>
    </location>
    <ligand>
        <name>substrate</name>
    </ligand>
</feature>
<organism evidence="5 6">
    <name type="scientific">Zhenhengia yiwuensis</name>
    <dbReference type="NCBI Taxonomy" id="2763666"/>
    <lineage>
        <taxon>Bacteria</taxon>
        <taxon>Bacillati</taxon>
        <taxon>Bacillota</taxon>
        <taxon>Clostridia</taxon>
        <taxon>Lachnospirales</taxon>
        <taxon>Lachnospiraceae</taxon>
        <taxon>Zhenhengia</taxon>
    </lineage>
</organism>
<dbReference type="PANTHER" id="PTHR36845">
    <property type="entry name" value="HYDROLASE, PUTATIVE (AFU_ORTHOLOGUE AFUA_7G05090)-RELATED"/>
    <property type="match status" value="1"/>
</dbReference>
<dbReference type="InterPro" id="IPR008928">
    <property type="entry name" value="6-hairpin_glycosidase_sf"/>
</dbReference>
<dbReference type="EMBL" id="JACRSY010000007">
    <property type="protein sequence ID" value="MBC8578982.1"/>
    <property type="molecule type" value="Genomic_DNA"/>
</dbReference>
<dbReference type="InterPro" id="IPR010905">
    <property type="entry name" value="Glyco_hydro_88"/>
</dbReference>
<evidence type="ECO:0000256" key="1">
    <source>
        <dbReference type="ARBA" id="ARBA00022801"/>
    </source>
</evidence>
<evidence type="ECO:0000313" key="5">
    <source>
        <dbReference type="EMBL" id="MBC8578982.1"/>
    </source>
</evidence>
<gene>
    <name evidence="5" type="ORF">H8718_05470</name>
</gene>
<dbReference type="Pfam" id="PF07470">
    <property type="entry name" value="Glyco_hydro_88"/>
    <property type="match status" value="1"/>
</dbReference>
<sequence>MYHGTGQCDWTEGFYTGELWLMYEMTGEESFKELALKHVHSFHERIEKRIAVDHHDMGFLYSLSCVAAYKLVGSKEGYEAALMAADNLIGRFQEKGEFIQAWGPFGAKENYRLIIDCLLNLPLLYWASEVTGDLKYETIAKKHIHTCLKYIVREDHSTYHTYYFDPETGLPVKGVTAQGYRNDSAWARGQAWGIYGLALSYKYTKEESYIGLFKDVTDFFINHLPEDLVPYWDFDFTDGSSEPKDSSAAAIAVCGMLEMSKYLGKEEATYYTSVAKKILKALVDHYAVKEEDASNGQLLHGTYAKKSPYNTVRDNGVDECTVWGDYYYLEAIVRCLKDWELYW</sequence>
<dbReference type="SUPFAM" id="SSF48208">
    <property type="entry name" value="Six-hairpin glycosidases"/>
    <property type="match status" value="1"/>
</dbReference>
<dbReference type="PANTHER" id="PTHR36845:SF1">
    <property type="entry name" value="HYDROLASE, PUTATIVE (AFU_ORTHOLOGUE AFUA_7G05090)-RELATED"/>
    <property type="match status" value="1"/>
</dbReference>
<dbReference type="InterPro" id="IPR052369">
    <property type="entry name" value="UG_Glycosaminoglycan_Hydrolase"/>
</dbReference>
<feature type="active site" description="Nucleophile" evidence="3">
    <location>
        <position position="56"/>
    </location>
</feature>
<feature type="binding site" evidence="4">
    <location>
        <position position="188"/>
    </location>
    <ligand>
        <name>substrate</name>
    </ligand>
</feature>
<accession>A0A926EIE4</accession>
<name>A0A926EIE4_9FIRM</name>
<evidence type="ECO:0000256" key="3">
    <source>
        <dbReference type="PIRSR" id="PIRSR610905-1"/>
    </source>
</evidence>
<dbReference type="GO" id="GO:0000272">
    <property type="term" value="P:polysaccharide catabolic process"/>
    <property type="evidence" value="ECO:0007669"/>
    <property type="project" value="TreeGrafter"/>
</dbReference>
<feature type="binding site" evidence="4">
    <location>
        <position position="56"/>
    </location>
    <ligand>
        <name>substrate</name>
    </ligand>
</feature>
<feature type="active site" description="Proton donor" evidence="3">
    <location>
        <position position="116"/>
    </location>
</feature>